<sequence length="59" mass="7331">MFHNNFFVLYLIILSILLIINVNASSKFFYAEQWYVIFNENMQKKPDNYKRNIFFYKTH</sequence>
<accession>W6TNF7</accession>
<name>W6TNF7_9SPIR</name>
<keyword evidence="1" id="KW-0812">Transmembrane</keyword>
<evidence type="ECO:0000313" key="2">
    <source>
        <dbReference type="EMBL" id="ETZ18999.1"/>
    </source>
</evidence>
<evidence type="ECO:0000313" key="3">
    <source>
        <dbReference type="Proteomes" id="UP000019148"/>
    </source>
</evidence>
<dbReference type="Proteomes" id="UP000019148">
    <property type="component" value="Unassembled WGS sequence"/>
</dbReference>
<dbReference type="AlphaFoldDB" id="W6TNF7"/>
<comment type="caution">
    <text evidence="2">The sequence shown here is derived from an EMBL/GenBank/DDBJ whole genome shotgun (WGS) entry which is preliminary data.</text>
</comment>
<keyword evidence="1" id="KW-0472">Membrane</keyword>
<proteinExistence type="predicted"/>
<evidence type="ECO:0000256" key="1">
    <source>
        <dbReference type="SAM" id="Phobius"/>
    </source>
</evidence>
<feature type="transmembrane region" description="Helical" evidence="1">
    <location>
        <begin position="6"/>
        <end position="24"/>
    </location>
</feature>
<gene>
    <name evidence="2" type="ORF">BDCR2A_00972</name>
</gene>
<protein>
    <submittedName>
        <fullName evidence="2">Uncharacterized protein</fullName>
    </submittedName>
</protein>
<reference evidence="2 3" key="1">
    <citation type="submission" date="2013-12" db="EMBL/GenBank/DDBJ databases">
        <title>Comparative genomics of relapsing fever spirochetes.</title>
        <authorList>
            <person name="Schwan T.G."/>
            <person name="Raffel S.J."/>
            <person name="Porcella S.F."/>
        </authorList>
    </citation>
    <scope>NUCLEOTIDE SEQUENCE [LARGE SCALE GENOMIC DNA]</scope>
    <source>
        <strain evidence="2 3">CR2A</strain>
    </source>
</reference>
<keyword evidence="1" id="KW-1133">Transmembrane helix</keyword>
<dbReference type="EMBL" id="AZIT01000001">
    <property type="protein sequence ID" value="ETZ18999.1"/>
    <property type="molecule type" value="Genomic_DNA"/>
</dbReference>
<organism evidence="2 3">
    <name type="scientific">Borrelia duttonii CR2A</name>
    <dbReference type="NCBI Taxonomy" id="1432657"/>
    <lineage>
        <taxon>Bacteria</taxon>
        <taxon>Pseudomonadati</taxon>
        <taxon>Spirochaetota</taxon>
        <taxon>Spirochaetia</taxon>
        <taxon>Spirochaetales</taxon>
        <taxon>Borreliaceae</taxon>
        <taxon>Borrelia</taxon>
    </lineage>
</organism>